<accession>A0ABR1AY41</accession>
<name>A0ABR1AY41_POLSC</name>
<organism evidence="1 2">
    <name type="scientific">Polyplax serrata</name>
    <name type="common">Common mouse louse</name>
    <dbReference type="NCBI Taxonomy" id="468196"/>
    <lineage>
        <taxon>Eukaryota</taxon>
        <taxon>Metazoa</taxon>
        <taxon>Ecdysozoa</taxon>
        <taxon>Arthropoda</taxon>
        <taxon>Hexapoda</taxon>
        <taxon>Insecta</taxon>
        <taxon>Pterygota</taxon>
        <taxon>Neoptera</taxon>
        <taxon>Paraneoptera</taxon>
        <taxon>Psocodea</taxon>
        <taxon>Troctomorpha</taxon>
        <taxon>Phthiraptera</taxon>
        <taxon>Anoplura</taxon>
        <taxon>Polyplacidae</taxon>
        <taxon>Polyplax</taxon>
    </lineage>
</organism>
<comment type="caution">
    <text evidence="1">The sequence shown here is derived from an EMBL/GenBank/DDBJ whole genome shotgun (WGS) entry which is preliminary data.</text>
</comment>
<dbReference type="EMBL" id="JAWJWF010000007">
    <property type="protein sequence ID" value="KAK6630964.1"/>
    <property type="molecule type" value="Genomic_DNA"/>
</dbReference>
<keyword evidence="2" id="KW-1185">Reference proteome</keyword>
<sequence>MDSETACSDLRELGVIDERMIHAAIIEQGPKGEEGRLFKQQGIAYEEVTYLRLEFLVA</sequence>
<evidence type="ECO:0000313" key="1">
    <source>
        <dbReference type="EMBL" id="KAK6630964.1"/>
    </source>
</evidence>
<gene>
    <name evidence="1" type="ORF">RUM44_003136</name>
</gene>
<evidence type="ECO:0000313" key="2">
    <source>
        <dbReference type="Proteomes" id="UP001359485"/>
    </source>
</evidence>
<reference evidence="1 2" key="1">
    <citation type="submission" date="2023-09" db="EMBL/GenBank/DDBJ databases">
        <title>Genomes of two closely related lineages of the louse Polyplax serrata with different host specificities.</title>
        <authorList>
            <person name="Martinu J."/>
            <person name="Tarabai H."/>
            <person name="Stefka J."/>
            <person name="Hypsa V."/>
        </authorList>
    </citation>
    <scope>NUCLEOTIDE SEQUENCE [LARGE SCALE GENOMIC DNA]</scope>
    <source>
        <strain evidence="1">98ZLc_SE</strain>
    </source>
</reference>
<protein>
    <submittedName>
        <fullName evidence="1">Uncharacterized protein</fullName>
    </submittedName>
</protein>
<proteinExistence type="predicted"/>
<dbReference type="Proteomes" id="UP001359485">
    <property type="component" value="Unassembled WGS sequence"/>
</dbReference>